<protein>
    <submittedName>
        <fullName evidence="1">Uncharacterized protein</fullName>
    </submittedName>
</protein>
<sequence>MLVPGEPMYRCDSGNLGHYSGKGTIFNSPVKLDLYIIKTQRDDPKHPNFNGYELSIGILFNSYQGIIYPGHTFCAYESYNGQLSSNP</sequence>
<accession>A0A366L1V7</accession>
<organism evidence="1 2">
    <name type="scientific">Pedobacter miscanthi</name>
    <dbReference type="NCBI Taxonomy" id="2259170"/>
    <lineage>
        <taxon>Bacteria</taxon>
        <taxon>Pseudomonadati</taxon>
        <taxon>Bacteroidota</taxon>
        <taxon>Sphingobacteriia</taxon>
        <taxon>Sphingobacteriales</taxon>
        <taxon>Sphingobacteriaceae</taxon>
        <taxon>Pedobacter</taxon>
    </lineage>
</organism>
<reference evidence="1 2" key="1">
    <citation type="submission" date="2018-07" db="EMBL/GenBank/DDBJ databases">
        <title>A draft genome of a endophytic bacteria, a new species of Pedobacter.</title>
        <authorList>
            <person name="Zhang Z.D."/>
            <person name="Chen Z.J."/>
        </authorList>
    </citation>
    <scope>NUCLEOTIDE SEQUENCE [LARGE SCALE GENOMIC DNA]</scope>
    <source>
        <strain evidence="1 2">RS10</strain>
    </source>
</reference>
<gene>
    <name evidence="1" type="ORF">DRW42_09695</name>
</gene>
<dbReference type="EMBL" id="QNQU01000007">
    <property type="protein sequence ID" value="RBQ07865.1"/>
    <property type="molecule type" value="Genomic_DNA"/>
</dbReference>
<evidence type="ECO:0000313" key="1">
    <source>
        <dbReference type="EMBL" id="RBQ07865.1"/>
    </source>
</evidence>
<comment type="caution">
    <text evidence="1">The sequence shown here is derived from an EMBL/GenBank/DDBJ whole genome shotgun (WGS) entry which is preliminary data.</text>
</comment>
<dbReference type="Proteomes" id="UP000252081">
    <property type="component" value="Unassembled WGS sequence"/>
</dbReference>
<proteinExistence type="predicted"/>
<name>A0A366L1V7_9SPHI</name>
<evidence type="ECO:0000313" key="2">
    <source>
        <dbReference type="Proteomes" id="UP000252081"/>
    </source>
</evidence>
<dbReference type="AlphaFoldDB" id="A0A366L1V7"/>
<keyword evidence="2" id="KW-1185">Reference proteome</keyword>